<comment type="caution">
    <text evidence="6">The sequence shown here is derived from an EMBL/GenBank/DDBJ whole genome shotgun (WGS) entry which is preliminary data.</text>
</comment>
<reference evidence="6 7" key="1">
    <citation type="journal article" date="2012" name="Int. J. Syst. Evol. Microbiol.">
        <title>Flammeovirga pacifica sp. nov., isolated from deep-sea sediment.</title>
        <authorList>
            <person name="Xu H."/>
            <person name="Fu Y."/>
            <person name="Yang N."/>
            <person name="Ding Z."/>
            <person name="Lai Q."/>
            <person name="Zeng R."/>
        </authorList>
    </citation>
    <scope>NUCLEOTIDE SEQUENCE [LARGE SCALE GENOMIC DNA]</scope>
    <source>
        <strain evidence="7">DSM 24597 / LMG 26175 / WPAGA1</strain>
    </source>
</reference>
<dbReference type="InterPro" id="IPR002563">
    <property type="entry name" value="Flavin_Rdtase-like_dom"/>
</dbReference>
<proteinExistence type="inferred from homology"/>
<dbReference type="Gene3D" id="2.30.110.10">
    <property type="entry name" value="Electron Transport, Fmn-binding Protein, Chain A"/>
    <property type="match status" value="1"/>
</dbReference>
<comment type="similarity">
    <text evidence="4">Belongs to the flavoredoxin family.</text>
</comment>
<dbReference type="GO" id="GO:0010181">
    <property type="term" value="F:FMN binding"/>
    <property type="evidence" value="ECO:0007669"/>
    <property type="project" value="InterPro"/>
</dbReference>
<dbReference type="InterPro" id="IPR012349">
    <property type="entry name" value="Split_barrel_FMN-bd"/>
</dbReference>
<protein>
    <submittedName>
        <fullName evidence="6">Flavin oxidoreductase</fullName>
    </submittedName>
</protein>
<dbReference type="Proteomes" id="UP000179797">
    <property type="component" value="Unassembled WGS sequence"/>
</dbReference>
<name>A0A1S1YZK3_FLAPC</name>
<gene>
    <name evidence="6" type="ORF">NH26_08690</name>
</gene>
<comment type="cofactor">
    <cofactor evidence="1">
        <name>FMN</name>
        <dbReference type="ChEBI" id="CHEBI:58210"/>
    </cofactor>
</comment>
<dbReference type="SUPFAM" id="SSF50475">
    <property type="entry name" value="FMN-binding split barrel"/>
    <property type="match status" value="1"/>
</dbReference>
<evidence type="ECO:0000259" key="5">
    <source>
        <dbReference type="Pfam" id="PF01613"/>
    </source>
</evidence>
<dbReference type="PANTHER" id="PTHR33798:SF5">
    <property type="entry name" value="FLAVIN REDUCTASE LIKE DOMAIN-CONTAINING PROTEIN"/>
    <property type="match status" value="1"/>
</dbReference>
<keyword evidence="3" id="KW-0288">FMN</keyword>
<keyword evidence="7" id="KW-1185">Reference proteome</keyword>
<dbReference type="OrthoDB" id="5293996at2"/>
<evidence type="ECO:0000256" key="1">
    <source>
        <dbReference type="ARBA" id="ARBA00001917"/>
    </source>
</evidence>
<dbReference type="Pfam" id="PF01613">
    <property type="entry name" value="Flavin_Reduct"/>
    <property type="match status" value="1"/>
</dbReference>
<evidence type="ECO:0000313" key="6">
    <source>
        <dbReference type="EMBL" id="OHX66428.1"/>
    </source>
</evidence>
<feature type="domain" description="Flavin reductase like" evidence="5">
    <location>
        <begin position="31"/>
        <end position="173"/>
    </location>
</feature>
<accession>A0A1S1YZK3</accession>
<dbReference type="STRING" id="915059.NH26_08690"/>
<dbReference type="PANTHER" id="PTHR33798">
    <property type="entry name" value="FLAVOPROTEIN OXYGENASE"/>
    <property type="match status" value="1"/>
</dbReference>
<dbReference type="AlphaFoldDB" id="A0A1S1YZK3"/>
<organism evidence="6 7">
    <name type="scientific">Flammeovirga pacifica</name>
    <dbReference type="NCBI Taxonomy" id="915059"/>
    <lineage>
        <taxon>Bacteria</taxon>
        <taxon>Pseudomonadati</taxon>
        <taxon>Bacteroidota</taxon>
        <taxon>Cytophagia</taxon>
        <taxon>Cytophagales</taxon>
        <taxon>Flammeovirgaceae</taxon>
        <taxon>Flammeovirga</taxon>
    </lineage>
</organism>
<evidence type="ECO:0000313" key="7">
    <source>
        <dbReference type="Proteomes" id="UP000179797"/>
    </source>
</evidence>
<dbReference type="RefSeq" id="WP_044221744.1">
    <property type="nucleotide sequence ID" value="NZ_JRYR02000001.1"/>
</dbReference>
<keyword evidence="2" id="KW-0285">Flavoprotein</keyword>
<evidence type="ECO:0000256" key="2">
    <source>
        <dbReference type="ARBA" id="ARBA00022630"/>
    </source>
</evidence>
<sequence length="222" mass="25104">MHLTKDHIIEMNRIKRLNLINSITGIKPANLIGTSSVKYGENLAIFSSVVHLGSDPALLGFISRPSQDVPRHTLRNIFENKVYTINHVNTNQIMRAHYTSAKLDEGESEFEKCHFTPEYIHGFDAPFVKEAKVKIGLELREEIPIKSNNTVMIVGEIQHIVIPENAISEMGYIRLDKIDTAGISGLNSYYSFNYLDSFPYARKKDIENLNLNLVDEKTASTP</sequence>
<dbReference type="EMBL" id="JRYR02000001">
    <property type="protein sequence ID" value="OHX66428.1"/>
    <property type="molecule type" value="Genomic_DNA"/>
</dbReference>
<evidence type="ECO:0000256" key="3">
    <source>
        <dbReference type="ARBA" id="ARBA00022643"/>
    </source>
</evidence>
<evidence type="ECO:0000256" key="4">
    <source>
        <dbReference type="ARBA" id="ARBA00038054"/>
    </source>
</evidence>
<dbReference type="GO" id="GO:0016646">
    <property type="term" value="F:oxidoreductase activity, acting on the CH-NH group of donors, NAD or NADP as acceptor"/>
    <property type="evidence" value="ECO:0007669"/>
    <property type="project" value="UniProtKB-ARBA"/>
</dbReference>